<evidence type="ECO:0000256" key="2">
    <source>
        <dbReference type="ARBA" id="ARBA00022801"/>
    </source>
</evidence>
<evidence type="ECO:0000313" key="10">
    <source>
        <dbReference type="EMBL" id="KAK3269295.1"/>
    </source>
</evidence>
<feature type="compositionally biased region" description="Basic and acidic residues" evidence="7">
    <location>
        <begin position="852"/>
        <end position="861"/>
    </location>
</feature>
<dbReference type="GO" id="GO:0003724">
    <property type="term" value="F:RNA helicase activity"/>
    <property type="evidence" value="ECO:0007669"/>
    <property type="project" value="UniProtKB-EC"/>
</dbReference>
<reference evidence="10 11" key="1">
    <citation type="journal article" date="2015" name="Genome Biol. Evol.">
        <title>Comparative Genomics of a Bacterivorous Green Alga Reveals Evolutionary Causalities and Consequences of Phago-Mixotrophic Mode of Nutrition.</title>
        <authorList>
            <person name="Burns J.A."/>
            <person name="Paasch A."/>
            <person name="Narechania A."/>
            <person name="Kim E."/>
        </authorList>
    </citation>
    <scope>NUCLEOTIDE SEQUENCE [LARGE SCALE GENOMIC DNA]</scope>
    <source>
        <strain evidence="10 11">PLY_AMNH</strain>
    </source>
</reference>
<name>A0AAE0G164_9CHLO</name>
<gene>
    <name evidence="10" type="ORF">CYMTET_22260</name>
</gene>
<dbReference type="Proteomes" id="UP001190700">
    <property type="component" value="Unassembled WGS sequence"/>
</dbReference>
<dbReference type="EMBL" id="LGRX02011076">
    <property type="protein sequence ID" value="KAK3269295.1"/>
    <property type="molecule type" value="Genomic_DNA"/>
</dbReference>
<dbReference type="PROSITE" id="PS51194">
    <property type="entry name" value="HELICASE_CTER"/>
    <property type="match status" value="1"/>
</dbReference>
<dbReference type="InterPro" id="IPR000629">
    <property type="entry name" value="RNA-helicase_DEAD-box_CS"/>
</dbReference>
<accession>A0AAE0G164</accession>
<proteinExistence type="inferred from homology"/>
<dbReference type="SMART" id="SM00487">
    <property type="entry name" value="DEXDc"/>
    <property type="match status" value="1"/>
</dbReference>
<organism evidence="10 11">
    <name type="scientific">Cymbomonas tetramitiformis</name>
    <dbReference type="NCBI Taxonomy" id="36881"/>
    <lineage>
        <taxon>Eukaryota</taxon>
        <taxon>Viridiplantae</taxon>
        <taxon>Chlorophyta</taxon>
        <taxon>Pyramimonadophyceae</taxon>
        <taxon>Pyramimonadales</taxon>
        <taxon>Pyramimonadaceae</taxon>
        <taxon>Cymbomonas</taxon>
    </lineage>
</organism>
<feature type="compositionally biased region" description="Basic residues" evidence="7">
    <location>
        <begin position="95"/>
        <end position="106"/>
    </location>
</feature>
<keyword evidence="1 6" id="KW-0547">Nucleotide-binding</keyword>
<feature type="region of interest" description="Disordered" evidence="7">
    <location>
        <begin position="1"/>
        <end position="42"/>
    </location>
</feature>
<dbReference type="GO" id="GO:0005524">
    <property type="term" value="F:ATP binding"/>
    <property type="evidence" value="ECO:0007669"/>
    <property type="project" value="UniProtKB-UniRule"/>
</dbReference>
<comment type="domain">
    <text evidence="6">The Q motif is unique to and characteristic of the DEAD box family of RNA helicases and controls ATP binding and hydrolysis.</text>
</comment>
<feature type="domain" description="Helicase C-terminal" evidence="9">
    <location>
        <begin position="543"/>
        <end position="704"/>
    </location>
</feature>
<evidence type="ECO:0000313" key="11">
    <source>
        <dbReference type="Proteomes" id="UP001190700"/>
    </source>
</evidence>
<dbReference type="InterPro" id="IPR001650">
    <property type="entry name" value="Helicase_C-like"/>
</dbReference>
<comment type="function">
    <text evidence="6">RNA helicase.</text>
</comment>
<dbReference type="SMART" id="SM00490">
    <property type="entry name" value="HELICc"/>
    <property type="match status" value="1"/>
</dbReference>
<feature type="region of interest" description="Disordered" evidence="7">
    <location>
        <begin position="819"/>
        <end position="870"/>
    </location>
</feature>
<feature type="region of interest" description="Disordered" evidence="7">
    <location>
        <begin position="232"/>
        <end position="295"/>
    </location>
</feature>
<evidence type="ECO:0000259" key="9">
    <source>
        <dbReference type="PROSITE" id="PS51194"/>
    </source>
</evidence>
<dbReference type="EC" id="3.6.4.13" evidence="6"/>
<keyword evidence="3 6" id="KW-0347">Helicase</keyword>
<evidence type="ECO:0000256" key="3">
    <source>
        <dbReference type="ARBA" id="ARBA00022806"/>
    </source>
</evidence>
<comment type="catalytic activity">
    <reaction evidence="6">
        <text>ATP + H2O = ADP + phosphate + H(+)</text>
        <dbReference type="Rhea" id="RHEA:13065"/>
        <dbReference type="ChEBI" id="CHEBI:15377"/>
        <dbReference type="ChEBI" id="CHEBI:15378"/>
        <dbReference type="ChEBI" id="CHEBI:30616"/>
        <dbReference type="ChEBI" id="CHEBI:43474"/>
        <dbReference type="ChEBI" id="CHEBI:456216"/>
        <dbReference type="EC" id="3.6.4.13"/>
    </reaction>
</comment>
<sequence>MGRQKIDGKKKKFSSKRTPDKQNASVEEEPPAKKTPLIPWGDHLAWKTIHTSEEAFMEDGEGFLSLEELEDDGTFDIPAGEASVKAASLPEKKEKPKKKRKRKSKKKDKERNEADDVDEAAIPDGRDEDGEPPQEVSEAWARFGLHPVAMGLRLWLLIGVAMGTRAVRRLAASIGAPAESKFTQPAKIQEESSVAIQSRQDVIGAAETGSGKTLAFGLPILHRLLCEMDEQDSRRASGAMASGEDGEMVTGDDGDSGDESEEDGGGMEDQAREETELDGEAGEAMEPEEQGITEVEDVDVEQLENVDDWEMQQPEKSTREDGLRALIIAPTRELALQVNDHLQKMAKNTRVRVAPIVGGISAQKQRRLLNMRPQVIVATPGRLWEYMDMGDEHLCNLQKLEFLVIDEADRMVEKGYFAELTSILGKLPQHPKKGEDARAAGKGKTQSKKQKQQEHQEPEGEEAETAAAATGSDGEAGRQTFVFSATLALPPSLRKRLKLGESQLKSARKVERSSAMEDLMAQIQFRGQPKVVDLTSSRITASSLLEAMIACSEDERDFYMYYLLNRYTGRTIVFCNAISALRRVSGILRQLEVPAVALHSNQQQRQRLKALDKFKSGAATVLVASDVAARGLDIPKVRCVIHYQVPASADIYVHRSGRTARAGMDGLSIALVTPPERHRYIAVCKSLDRESGLSEFPVEAAYMPTVRERVKLALKVDALDRTQSKDHAEKAWFRRNAEQMEMMVEEEDEDDDKARMLRKEAQKLRTAQAALKANLAKPLLPQSGGMLGKFLGQGERLEAQQAAAGGSELQKSEAVAAFNADSTGSSKSSNIASLAKKGPTRQQRAAQKAQQKNKESTAGERSKKKHRRST</sequence>
<evidence type="ECO:0000259" key="8">
    <source>
        <dbReference type="PROSITE" id="PS51192"/>
    </source>
</evidence>
<dbReference type="Pfam" id="PF00271">
    <property type="entry name" value="Helicase_C"/>
    <property type="match status" value="1"/>
</dbReference>
<dbReference type="InterPro" id="IPR014001">
    <property type="entry name" value="Helicase_ATP-bd"/>
</dbReference>
<dbReference type="InterPro" id="IPR027417">
    <property type="entry name" value="P-loop_NTPase"/>
</dbReference>
<dbReference type="SUPFAM" id="SSF52540">
    <property type="entry name" value="P-loop containing nucleoside triphosphate hydrolases"/>
    <property type="match status" value="2"/>
</dbReference>
<feature type="compositionally biased region" description="Low complexity" evidence="7">
    <location>
        <begin position="841"/>
        <end position="850"/>
    </location>
</feature>
<feature type="compositionally biased region" description="Acidic residues" evidence="7">
    <location>
        <begin position="115"/>
        <end position="132"/>
    </location>
</feature>
<dbReference type="GO" id="GO:0003723">
    <property type="term" value="F:RNA binding"/>
    <property type="evidence" value="ECO:0007669"/>
    <property type="project" value="UniProtKB-UniRule"/>
</dbReference>
<keyword evidence="5 6" id="KW-0694">RNA-binding</keyword>
<dbReference type="GO" id="GO:0016787">
    <property type="term" value="F:hydrolase activity"/>
    <property type="evidence" value="ECO:0007669"/>
    <property type="project" value="UniProtKB-KW"/>
</dbReference>
<keyword evidence="11" id="KW-1185">Reference proteome</keyword>
<dbReference type="Gene3D" id="3.40.50.300">
    <property type="entry name" value="P-loop containing nucleotide triphosphate hydrolases"/>
    <property type="match status" value="2"/>
</dbReference>
<feature type="compositionally biased region" description="Polar residues" evidence="7">
    <location>
        <begin position="820"/>
        <end position="832"/>
    </location>
</feature>
<evidence type="ECO:0000256" key="1">
    <source>
        <dbReference type="ARBA" id="ARBA00022741"/>
    </source>
</evidence>
<feature type="region of interest" description="Disordered" evidence="7">
    <location>
        <begin position="427"/>
        <end position="474"/>
    </location>
</feature>
<comment type="similarity">
    <text evidence="6">Belongs to the DEAD box helicase family.</text>
</comment>
<feature type="region of interest" description="Disordered" evidence="7">
    <location>
        <begin position="69"/>
        <end position="136"/>
    </location>
</feature>
<evidence type="ECO:0000256" key="4">
    <source>
        <dbReference type="ARBA" id="ARBA00022840"/>
    </source>
</evidence>
<feature type="compositionally biased region" description="Acidic residues" evidence="7">
    <location>
        <begin position="275"/>
        <end position="295"/>
    </location>
</feature>
<keyword evidence="2 6" id="KW-0378">Hydrolase</keyword>
<dbReference type="CDD" id="cd18787">
    <property type="entry name" value="SF2_C_DEAD"/>
    <property type="match status" value="1"/>
</dbReference>
<evidence type="ECO:0000256" key="7">
    <source>
        <dbReference type="SAM" id="MobiDB-lite"/>
    </source>
</evidence>
<dbReference type="AlphaFoldDB" id="A0AAE0G164"/>
<evidence type="ECO:0000256" key="5">
    <source>
        <dbReference type="ARBA" id="ARBA00022884"/>
    </source>
</evidence>
<feature type="domain" description="Helicase ATP-binding" evidence="8">
    <location>
        <begin position="193"/>
        <end position="487"/>
    </location>
</feature>
<comment type="caution">
    <text evidence="10">The sequence shown here is derived from an EMBL/GenBank/DDBJ whole genome shotgun (WGS) entry which is preliminary data.</text>
</comment>
<dbReference type="PROSITE" id="PS51192">
    <property type="entry name" value="HELICASE_ATP_BIND_1"/>
    <property type="match status" value="1"/>
</dbReference>
<dbReference type="PANTHER" id="PTHR24031">
    <property type="entry name" value="RNA HELICASE"/>
    <property type="match status" value="1"/>
</dbReference>
<protein>
    <recommendedName>
        <fullName evidence="6">ATP-dependent RNA helicase</fullName>
        <ecNumber evidence="6">3.6.4.13</ecNumber>
    </recommendedName>
</protein>
<dbReference type="InterPro" id="IPR011545">
    <property type="entry name" value="DEAD/DEAH_box_helicase_dom"/>
</dbReference>
<evidence type="ECO:0000256" key="6">
    <source>
        <dbReference type="RuleBase" id="RU365068"/>
    </source>
</evidence>
<dbReference type="PROSITE" id="PS00039">
    <property type="entry name" value="DEAD_ATP_HELICASE"/>
    <property type="match status" value="1"/>
</dbReference>
<feature type="compositionally biased region" description="Acidic residues" evidence="7">
    <location>
        <begin position="244"/>
        <end position="266"/>
    </location>
</feature>
<keyword evidence="4 6" id="KW-0067">ATP-binding</keyword>
<dbReference type="Pfam" id="PF00270">
    <property type="entry name" value="DEAD"/>
    <property type="match status" value="1"/>
</dbReference>